<evidence type="ECO:0000259" key="3">
    <source>
        <dbReference type="PROSITE" id="PS50137"/>
    </source>
</evidence>
<feature type="region of interest" description="Disordered" evidence="2">
    <location>
        <begin position="56"/>
        <end position="170"/>
    </location>
</feature>
<feature type="compositionally biased region" description="Low complexity" evidence="2">
    <location>
        <begin position="141"/>
        <end position="153"/>
    </location>
</feature>
<evidence type="ECO:0000256" key="1">
    <source>
        <dbReference type="PROSITE-ProRule" id="PRU00266"/>
    </source>
</evidence>
<feature type="compositionally biased region" description="Basic residues" evidence="2">
    <location>
        <begin position="353"/>
        <end position="364"/>
    </location>
</feature>
<evidence type="ECO:0000259" key="4">
    <source>
        <dbReference type="PROSITE" id="PS50174"/>
    </source>
</evidence>
<dbReference type="PANTHER" id="PTHR46528">
    <property type="entry name" value="PROTEIN SON"/>
    <property type="match status" value="1"/>
</dbReference>
<gene>
    <name evidence="5" type="ORF">PMAYCL1PPCAC_23485</name>
</gene>
<feature type="region of interest" description="Disordered" evidence="2">
    <location>
        <begin position="996"/>
        <end position="1173"/>
    </location>
</feature>
<feature type="compositionally biased region" description="Basic and acidic residues" evidence="2">
    <location>
        <begin position="309"/>
        <end position="352"/>
    </location>
</feature>
<dbReference type="GO" id="GO:0048024">
    <property type="term" value="P:regulation of mRNA splicing, via spliceosome"/>
    <property type="evidence" value="ECO:0007669"/>
    <property type="project" value="TreeGrafter"/>
</dbReference>
<dbReference type="SUPFAM" id="SSF54768">
    <property type="entry name" value="dsRNA-binding domain-like"/>
    <property type="match status" value="1"/>
</dbReference>
<feature type="region of interest" description="Disordered" evidence="2">
    <location>
        <begin position="301"/>
        <end position="464"/>
    </location>
</feature>
<feature type="compositionally biased region" description="Gly residues" evidence="2">
    <location>
        <begin position="841"/>
        <end position="856"/>
    </location>
</feature>
<dbReference type="AlphaFoldDB" id="A0AAN5CZW9"/>
<dbReference type="Proteomes" id="UP001328107">
    <property type="component" value="Unassembled WGS sequence"/>
</dbReference>
<evidence type="ECO:0000313" key="5">
    <source>
        <dbReference type="EMBL" id="GMR53290.1"/>
    </source>
</evidence>
<dbReference type="InterPro" id="IPR000467">
    <property type="entry name" value="G_patch_dom"/>
</dbReference>
<keyword evidence="6" id="KW-1185">Reference proteome</keyword>
<feature type="compositionally biased region" description="Polar residues" evidence="2">
    <location>
        <begin position="251"/>
        <end position="260"/>
    </location>
</feature>
<feature type="compositionally biased region" description="Basic and acidic residues" evidence="2">
    <location>
        <begin position="9"/>
        <end position="24"/>
    </location>
</feature>
<organism evidence="5 6">
    <name type="scientific">Pristionchus mayeri</name>
    <dbReference type="NCBI Taxonomy" id="1317129"/>
    <lineage>
        <taxon>Eukaryota</taxon>
        <taxon>Metazoa</taxon>
        <taxon>Ecdysozoa</taxon>
        <taxon>Nematoda</taxon>
        <taxon>Chromadorea</taxon>
        <taxon>Rhabditida</taxon>
        <taxon>Rhabditina</taxon>
        <taxon>Diplogasteromorpha</taxon>
        <taxon>Diplogasteroidea</taxon>
        <taxon>Neodiplogasteridae</taxon>
        <taxon>Pristionchus</taxon>
    </lineage>
</organism>
<feature type="compositionally biased region" description="Basic and acidic residues" evidence="2">
    <location>
        <begin position="69"/>
        <end position="82"/>
    </location>
</feature>
<feature type="region of interest" description="Disordered" evidence="2">
    <location>
        <begin position="183"/>
        <end position="232"/>
    </location>
</feature>
<comment type="caution">
    <text evidence="5">The sequence shown here is derived from an EMBL/GenBank/DDBJ whole genome shotgun (WGS) entry which is preliminary data.</text>
</comment>
<dbReference type="SMART" id="SM00443">
    <property type="entry name" value="G_patch"/>
    <property type="match status" value="1"/>
</dbReference>
<dbReference type="EMBL" id="BTRK01000005">
    <property type="protein sequence ID" value="GMR53290.1"/>
    <property type="molecule type" value="Genomic_DNA"/>
</dbReference>
<protein>
    <submittedName>
        <fullName evidence="5">Uncharacterized protein</fullName>
    </submittedName>
</protein>
<feature type="compositionally biased region" description="Basic residues" evidence="2">
    <location>
        <begin position="372"/>
        <end position="386"/>
    </location>
</feature>
<dbReference type="Pfam" id="PF00035">
    <property type="entry name" value="dsrm"/>
    <property type="match status" value="1"/>
</dbReference>
<sequence>MGENGEESSAERADLDKRAEEKAEGVSYYEEGQVKEEKKTSDAILDELFSTIKESGKAVDVAEAITEVSKSRRERATRDKSRSRSRSRDRKHKHKKNKKEKKPKKHLSRSRSNDRKRRHRSNSSSPTRFGKTGTLADIRINTKTKNLNDLKNTVPVSSTMAQEEDDDDLPVGADYRTVMAEAVAASEPSTSQGPSLADLPTTAKMQPAFPLKKSDGGKKDAPEEKSNPMLKKVISEKGGALLVPRKIQIEASKNNGSSVDSFGPALPPATRDDSKDEDEEEVEMAATLAIKSPTKIAFGQISLKVNGGSEKKKEDLVRKGNIAEKMDVDENKKEAHKVQEKKDEKNEDNDKKAAKKMAVRRRRSTSVDDKKKEKKDRKRSRSRSKERRNSDRSRDKGREGRRDGGRSSERRGERRDERRRSRSRSAERRRVERERDRRSRRSRSREKGSRSKERSKSREKIDKKKLLEIALQNAKGVSGPVAEKQGVNMKILEKAGGRNIGDIVSYCQKLSETENAEKSGGGRDSDEDDFSYRSKKEIKMNIPGSKQLPTSTPQERLLDTAPLRAAFPVSSGVIHRDNTKDSASEWKKVDPSSGVPSVCTPAQKKLVAISSLNKKKAESEGRMIQSAFPILPPPPAPPTIRGDLIPPPPTAPLFNPASLMPPPPMPPTIITPAYDRLINMPDSGHDEDSRSVGRKMEERSKIVNRLIKDPNDCDAMKRLSQIDDSLNNLGKSAELSGKWMGHTRVNLLSGDELQPHDPRFHAWVKKDLFKNTMPVVSGVGMKLMQKMGWNPGEGLGRENQGDTLPLVLDVKSDRKGLYSEGYDKPLSKGKSKGAKKSGGMKASGGEGAGGGGGGGLSEEKNPISVFMELTQSKKWEQPVFDFQSRGGLVKTFSCSVKVNGFEFIGPVCASKKAAKTECARVALEKIGFAAPNVQTPVVYDPSSSFSIPEQIVQARVRSALEAAELCAMPPPASYVAPLEMAGRPPEKYDPAQIQAMQEERKKNEPQPVPPAPIQEKEKETAAPTAPPRQTGRGRGRGRGGRGGRGMDRGGYYPDGPYPPPPHLMRGGPSHGHYPTPPFPHHPGMEYQGHYEKNDFWEDDFTQDPDPSNSRGAPSYSSFPSGPFASRPSVSWVPDDEFQHGGGVSHYHPPPPPHRGHREHSPAFEPYQHPPRFF</sequence>
<accession>A0AAN5CZW9</accession>
<dbReference type="SMART" id="SM00358">
    <property type="entry name" value="DSRM"/>
    <property type="match status" value="1"/>
</dbReference>
<evidence type="ECO:0000256" key="2">
    <source>
        <dbReference type="SAM" id="MobiDB-lite"/>
    </source>
</evidence>
<feature type="region of interest" description="Disordered" evidence="2">
    <location>
        <begin position="251"/>
        <end position="283"/>
    </location>
</feature>
<keyword evidence="1" id="KW-0694">RNA-binding</keyword>
<feature type="region of interest" description="Disordered" evidence="2">
    <location>
        <begin position="512"/>
        <end position="534"/>
    </location>
</feature>
<feature type="compositionally biased region" description="Basic and acidic residues" evidence="2">
    <location>
        <begin position="32"/>
        <end position="41"/>
    </location>
</feature>
<feature type="region of interest" description="Disordered" evidence="2">
    <location>
        <begin position="819"/>
        <end position="857"/>
    </location>
</feature>
<dbReference type="Gene3D" id="3.30.160.20">
    <property type="match status" value="1"/>
</dbReference>
<feature type="compositionally biased region" description="Basic residues" evidence="2">
    <location>
        <begin position="83"/>
        <end position="121"/>
    </location>
</feature>
<feature type="domain" description="DRBM" evidence="3">
    <location>
        <begin position="861"/>
        <end position="928"/>
    </location>
</feature>
<feature type="domain" description="G-patch" evidence="4">
    <location>
        <begin position="776"/>
        <end position="822"/>
    </location>
</feature>
<reference evidence="6" key="1">
    <citation type="submission" date="2022-10" db="EMBL/GenBank/DDBJ databases">
        <title>Genome assembly of Pristionchus species.</title>
        <authorList>
            <person name="Yoshida K."/>
            <person name="Sommer R.J."/>
        </authorList>
    </citation>
    <scope>NUCLEOTIDE SEQUENCE [LARGE SCALE GENOMIC DNA]</scope>
    <source>
        <strain evidence="6">RS5460</strain>
    </source>
</reference>
<feature type="compositionally biased region" description="Basic and acidic residues" evidence="2">
    <location>
        <begin position="212"/>
        <end position="226"/>
    </location>
</feature>
<feature type="region of interest" description="Disordered" evidence="2">
    <location>
        <begin position="1"/>
        <end position="41"/>
    </location>
</feature>
<feature type="region of interest" description="Disordered" evidence="2">
    <location>
        <begin position="574"/>
        <end position="597"/>
    </location>
</feature>
<dbReference type="GO" id="GO:0003723">
    <property type="term" value="F:RNA binding"/>
    <property type="evidence" value="ECO:0007669"/>
    <property type="project" value="UniProtKB-UniRule"/>
</dbReference>
<dbReference type="Pfam" id="PF01585">
    <property type="entry name" value="G-patch"/>
    <property type="match status" value="1"/>
</dbReference>
<dbReference type="GO" id="GO:0051726">
    <property type="term" value="P:regulation of cell cycle"/>
    <property type="evidence" value="ECO:0007669"/>
    <property type="project" value="InterPro"/>
</dbReference>
<feature type="compositionally biased region" description="Basic and acidic residues" evidence="2">
    <location>
        <begin position="387"/>
        <end position="437"/>
    </location>
</feature>
<dbReference type="PANTHER" id="PTHR46528:SF1">
    <property type="entry name" value="PROTEIN SON"/>
    <property type="match status" value="1"/>
</dbReference>
<proteinExistence type="predicted"/>
<feature type="compositionally biased region" description="Basic and acidic residues" evidence="2">
    <location>
        <begin position="445"/>
        <end position="464"/>
    </location>
</feature>
<evidence type="ECO:0000313" key="6">
    <source>
        <dbReference type="Proteomes" id="UP001328107"/>
    </source>
</evidence>
<name>A0AAN5CZW9_9BILA</name>
<dbReference type="InterPro" id="IPR014720">
    <property type="entry name" value="dsRBD_dom"/>
</dbReference>
<feature type="compositionally biased region" description="Basic residues" evidence="2">
    <location>
        <begin position="1031"/>
        <end position="1041"/>
    </location>
</feature>
<dbReference type="PROSITE" id="PS50174">
    <property type="entry name" value="G_PATCH"/>
    <property type="match status" value="1"/>
</dbReference>
<dbReference type="InterPro" id="IPR032922">
    <property type="entry name" value="SON"/>
</dbReference>
<feature type="compositionally biased region" description="Polar residues" evidence="2">
    <location>
        <begin position="1104"/>
        <end position="1119"/>
    </location>
</feature>
<dbReference type="PROSITE" id="PS50137">
    <property type="entry name" value="DS_RBD"/>
    <property type="match status" value="1"/>
</dbReference>
<feature type="compositionally biased region" description="Basic and acidic residues" evidence="2">
    <location>
        <begin position="574"/>
        <end position="590"/>
    </location>
</feature>